<dbReference type="RefSeq" id="WP_169144096.1">
    <property type="nucleotide sequence ID" value="NZ_JABBGA010000001.1"/>
</dbReference>
<dbReference type="GO" id="GO:0005829">
    <property type="term" value="C:cytosol"/>
    <property type="evidence" value="ECO:0007669"/>
    <property type="project" value="TreeGrafter"/>
</dbReference>
<dbReference type="GO" id="GO:0004674">
    <property type="term" value="F:protein serine/threonine kinase activity"/>
    <property type="evidence" value="ECO:0007669"/>
    <property type="project" value="TreeGrafter"/>
</dbReference>
<dbReference type="AlphaFoldDB" id="A0A848G466"/>
<evidence type="ECO:0000256" key="3">
    <source>
        <dbReference type="ARBA" id="ARBA00022777"/>
    </source>
</evidence>
<dbReference type="EMBL" id="JABBGA010000001">
    <property type="protein sequence ID" value="NML24471.1"/>
    <property type="molecule type" value="Genomic_DNA"/>
</dbReference>
<dbReference type="Pfam" id="PF07804">
    <property type="entry name" value="HipA_C"/>
    <property type="match status" value="1"/>
</dbReference>
<evidence type="ECO:0000256" key="2">
    <source>
        <dbReference type="ARBA" id="ARBA00022679"/>
    </source>
</evidence>
<dbReference type="Proteomes" id="UP000580043">
    <property type="component" value="Unassembled WGS sequence"/>
</dbReference>
<accession>A0A848G466</accession>
<dbReference type="PANTHER" id="PTHR37419">
    <property type="entry name" value="SERINE/THREONINE-PROTEIN KINASE TOXIN HIPA"/>
    <property type="match status" value="1"/>
</dbReference>
<keyword evidence="6" id="KW-1185">Reference proteome</keyword>
<comment type="caution">
    <text evidence="5">The sequence shown here is derived from an EMBL/GenBank/DDBJ whole genome shotgun (WGS) entry which is preliminary data.</text>
</comment>
<evidence type="ECO:0000256" key="1">
    <source>
        <dbReference type="ARBA" id="ARBA00010164"/>
    </source>
</evidence>
<organism evidence="5 6">
    <name type="scientific">Zoogloea dura</name>
    <dbReference type="NCBI Taxonomy" id="2728840"/>
    <lineage>
        <taxon>Bacteria</taxon>
        <taxon>Pseudomonadati</taxon>
        <taxon>Pseudomonadota</taxon>
        <taxon>Betaproteobacteria</taxon>
        <taxon>Rhodocyclales</taxon>
        <taxon>Zoogloeaceae</taxon>
        <taxon>Zoogloea</taxon>
    </lineage>
</organism>
<reference evidence="5 6" key="1">
    <citation type="submission" date="2020-04" db="EMBL/GenBank/DDBJ databases">
        <title>Zoogloea sp. G-4-1-14 isolated from soil.</title>
        <authorList>
            <person name="Dahal R.H."/>
        </authorList>
    </citation>
    <scope>NUCLEOTIDE SEQUENCE [LARGE SCALE GENOMIC DNA]</scope>
    <source>
        <strain evidence="5 6">G-4-1-14</strain>
    </source>
</reference>
<name>A0A848G466_9RHOO</name>
<dbReference type="PANTHER" id="PTHR37419:SF8">
    <property type="entry name" value="TOXIN YJJJ"/>
    <property type="match status" value="1"/>
</dbReference>
<sequence>MTSDDLFVWVYLPGRQAPVVAGRLGLSQTAAGKVGRFTYGRSYLERPDAIPLDPLTLPLKKGEYSFTSLSGFPGVILDSCPDRWGVKVIDRLVGQQDYPRGYILRNDPGRAGALAYSTRSTEAPQEQSSREFSLAQLLTAAENVESDRPVDGELLKALHPGTGGARPKCNVFEDEAVWIAKFPSIDDAPLVSIPRLEHATLQLGRLCGISTAETVIREVNGRDVCLVRRFDREVAGGHISRRGFLSARSVFHADPAYVGVSTPSYARLSRWMPRYGCTAEQRQELFRRMAFNCVVRNVDDHELNHGLVHVRGDTFELAPAYDIVPSLQRHAIHHHAMLTGDSGAGTIANLASVAEAFTLKRDEALATLHDIQRKVLDHWRDVFYEAGFDDQALHALEHVFQALPAGN</sequence>
<protein>
    <submittedName>
        <fullName evidence="5">Type II toxin-antitoxin system HipA family toxin</fullName>
    </submittedName>
</protein>
<gene>
    <name evidence="5" type="ORF">HHL15_01845</name>
</gene>
<evidence type="ECO:0000313" key="5">
    <source>
        <dbReference type="EMBL" id="NML24471.1"/>
    </source>
</evidence>
<keyword evidence="2" id="KW-0808">Transferase</keyword>
<comment type="similarity">
    <text evidence="1">Belongs to the HipA Ser/Thr kinase family.</text>
</comment>
<proteinExistence type="inferred from homology"/>
<keyword evidence="3" id="KW-0418">Kinase</keyword>
<evidence type="ECO:0000259" key="4">
    <source>
        <dbReference type="Pfam" id="PF07804"/>
    </source>
</evidence>
<dbReference type="InterPro" id="IPR052028">
    <property type="entry name" value="HipA_Ser/Thr_kinase"/>
</dbReference>
<evidence type="ECO:0000313" key="6">
    <source>
        <dbReference type="Proteomes" id="UP000580043"/>
    </source>
</evidence>
<feature type="domain" description="HipA-like C-terminal" evidence="4">
    <location>
        <begin position="163"/>
        <end position="379"/>
    </location>
</feature>
<dbReference type="InterPro" id="IPR012893">
    <property type="entry name" value="HipA-like_C"/>
</dbReference>